<dbReference type="AlphaFoldDB" id="A0AAN8Q337"/>
<name>A0AAN8Q337_POLSC</name>
<feature type="region of interest" description="Disordered" evidence="1">
    <location>
        <begin position="1"/>
        <end position="56"/>
    </location>
</feature>
<feature type="compositionally biased region" description="Basic and acidic residues" evidence="1">
    <location>
        <begin position="98"/>
        <end position="108"/>
    </location>
</feature>
<feature type="compositionally biased region" description="Polar residues" evidence="1">
    <location>
        <begin position="70"/>
        <end position="82"/>
    </location>
</feature>
<gene>
    <name evidence="2" type="ORF">RUM43_012738</name>
</gene>
<dbReference type="Proteomes" id="UP001372834">
    <property type="component" value="Unassembled WGS sequence"/>
</dbReference>
<reference evidence="2 3" key="1">
    <citation type="submission" date="2023-10" db="EMBL/GenBank/DDBJ databases">
        <title>Genomes of two closely related lineages of the louse Polyplax serrata with different host specificities.</title>
        <authorList>
            <person name="Martinu J."/>
            <person name="Tarabai H."/>
            <person name="Stefka J."/>
            <person name="Hypsa V."/>
        </authorList>
    </citation>
    <scope>NUCLEOTIDE SEQUENCE [LARGE SCALE GENOMIC DNA]</scope>
    <source>
        <strain evidence="2">HR10_N</strain>
    </source>
</reference>
<feature type="compositionally biased region" description="Basic residues" evidence="1">
    <location>
        <begin position="46"/>
        <end position="56"/>
    </location>
</feature>
<protein>
    <submittedName>
        <fullName evidence="2">Uncharacterized protein</fullName>
    </submittedName>
</protein>
<evidence type="ECO:0000313" key="3">
    <source>
        <dbReference type="Proteomes" id="UP001372834"/>
    </source>
</evidence>
<organism evidence="2 3">
    <name type="scientific">Polyplax serrata</name>
    <name type="common">Common mouse louse</name>
    <dbReference type="NCBI Taxonomy" id="468196"/>
    <lineage>
        <taxon>Eukaryota</taxon>
        <taxon>Metazoa</taxon>
        <taxon>Ecdysozoa</taxon>
        <taxon>Arthropoda</taxon>
        <taxon>Hexapoda</taxon>
        <taxon>Insecta</taxon>
        <taxon>Pterygota</taxon>
        <taxon>Neoptera</taxon>
        <taxon>Paraneoptera</taxon>
        <taxon>Psocodea</taxon>
        <taxon>Troctomorpha</taxon>
        <taxon>Phthiraptera</taxon>
        <taxon>Anoplura</taxon>
        <taxon>Polyplacidae</taxon>
        <taxon>Polyplax</taxon>
    </lineage>
</organism>
<dbReference type="EMBL" id="JAWJWE010000006">
    <property type="protein sequence ID" value="KAK6632995.1"/>
    <property type="molecule type" value="Genomic_DNA"/>
</dbReference>
<feature type="region of interest" description="Disordered" evidence="1">
    <location>
        <begin position="70"/>
        <end position="115"/>
    </location>
</feature>
<sequence>MKEMRFKMASTMTKDVEIQKEEREKGVKERGGKEKTSEGKRPGGIGRRKVKFKRKRPKEVHMFTGVRQNVVSAETRKSQQQLGHFKTDERRKYSRQKKQVDVKSDGERRGRRNRT</sequence>
<accession>A0AAN8Q337</accession>
<evidence type="ECO:0000313" key="2">
    <source>
        <dbReference type="EMBL" id="KAK6632995.1"/>
    </source>
</evidence>
<evidence type="ECO:0000256" key="1">
    <source>
        <dbReference type="SAM" id="MobiDB-lite"/>
    </source>
</evidence>
<feature type="compositionally biased region" description="Basic and acidic residues" evidence="1">
    <location>
        <begin position="14"/>
        <end position="41"/>
    </location>
</feature>
<comment type="caution">
    <text evidence="2">The sequence shown here is derived from an EMBL/GenBank/DDBJ whole genome shotgun (WGS) entry which is preliminary data.</text>
</comment>
<proteinExistence type="predicted"/>